<evidence type="ECO:0000313" key="3">
    <source>
        <dbReference type="Proteomes" id="UP000001989"/>
    </source>
</evidence>
<proteinExistence type="predicted"/>
<gene>
    <name evidence="2" type="ordered locus">Swit_1544</name>
</gene>
<dbReference type="PANTHER" id="PTHR40260">
    <property type="entry name" value="BLR8190 PROTEIN"/>
    <property type="match status" value="1"/>
</dbReference>
<dbReference type="NCBIfam" id="TIGR02118">
    <property type="entry name" value="EthD family reductase"/>
    <property type="match status" value="1"/>
</dbReference>
<dbReference type="Gene3D" id="3.30.70.100">
    <property type="match status" value="1"/>
</dbReference>
<name>A0A9J9LBZ0_RHIWR</name>
<dbReference type="OrthoDB" id="5294870at2"/>
<evidence type="ECO:0000313" key="2">
    <source>
        <dbReference type="EMBL" id="ABQ67907.1"/>
    </source>
</evidence>
<dbReference type="PANTHER" id="PTHR40260:SF2">
    <property type="entry name" value="BLR8190 PROTEIN"/>
    <property type="match status" value="1"/>
</dbReference>
<dbReference type="Proteomes" id="UP000001989">
    <property type="component" value="Chromosome"/>
</dbReference>
<evidence type="ECO:0000259" key="1">
    <source>
        <dbReference type="Pfam" id="PF07110"/>
    </source>
</evidence>
<organism evidence="2 3">
    <name type="scientific">Rhizorhabdus wittichii (strain DSM 6014 / CCUG 31198 / JCM 15750 / NBRC 105917 / EY 4224 / RW1)</name>
    <name type="common">Sphingomonas wittichii</name>
    <dbReference type="NCBI Taxonomy" id="392499"/>
    <lineage>
        <taxon>Bacteria</taxon>
        <taxon>Pseudomonadati</taxon>
        <taxon>Pseudomonadota</taxon>
        <taxon>Alphaproteobacteria</taxon>
        <taxon>Sphingomonadales</taxon>
        <taxon>Sphingomonadaceae</taxon>
        <taxon>Rhizorhabdus</taxon>
    </lineage>
</organism>
<feature type="domain" description="EthD" evidence="1">
    <location>
        <begin position="15"/>
        <end position="87"/>
    </location>
</feature>
<dbReference type="GO" id="GO:0016491">
    <property type="term" value="F:oxidoreductase activity"/>
    <property type="evidence" value="ECO:0007669"/>
    <property type="project" value="InterPro"/>
</dbReference>
<dbReference type="InterPro" id="IPR011008">
    <property type="entry name" value="Dimeric_a/b-barrel"/>
</dbReference>
<dbReference type="InterPro" id="IPR009799">
    <property type="entry name" value="EthD_dom"/>
</dbReference>
<dbReference type="EMBL" id="CP000699">
    <property type="protein sequence ID" value="ABQ67907.1"/>
    <property type="molecule type" value="Genomic_DNA"/>
</dbReference>
<dbReference type="AlphaFoldDB" id="A0A9J9LBZ0"/>
<sequence>MMKFVVLYPPQPDIEAFKSYYVGTHLPLVRKIPGVKATRHSFDVRTLAGDAHYACIFEADFDDAAAMGASLGSPEGQAVAADVPNFAQVPPTILQYATTVD</sequence>
<accession>A0A9J9LBZ0</accession>
<dbReference type="KEGG" id="swi:Swit_1544"/>
<dbReference type="Pfam" id="PF07110">
    <property type="entry name" value="EthD"/>
    <property type="match status" value="1"/>
</dbReference>
<keyword evidence="3" id="KW-1185">Reference proteome</keyword>
<protein>
    <submittedName>
        <fullName evidence="2">Ethyl tert-butyl ether degradation EthD</fullName>
    </submittedName>
</protein>
<dbReference type="SUPFAM" id="SSF54909">
    <property type="entry name" value="Dimeric alpha+beta barrel"/>
    <property type="match status" value="1"/>
</dbReference>
<reference evidence="2 3" key="1">
    <citation type="journal article" date="2010" name="J. Bacteriol.">
        <title>Genome sequence of the dioxin-mineralizing bacterium Sphingomonas wittichii RW1.</title>
        <authorList>
            <person name="Miller T.R."/>
            <person name="Delcher A.L."/>
            <person name="Salzberg S.L."/>
            <person name="Saunders E."/>
            <person name="Detter J.C."/>
            <person name="Halden R.U."/>
        </authorList>
    </citation>
    <scope>NUCLEOTIDE SEQUENCE [LARGE SCALE GENOMIC DNA]</scope>
    <source>
        <strain evidence="3">DSM 6014 / CCUG 31198 / JCM 15750 / NBRC 105917 / EY 4224 / RW1</strain>
    </source>
</reference>